<name>A0AAW5QTA8_9HYPH</name>
<dbReference type="Proteomes" id="UP001320898">
    <property type="component" value="Unassembled WGS sequence"/>
</dbReference>
<dbReference type="EMBL" id="JALIDZ010000002">
    <property type="protein sequence ID" value="MCT8971346.1"/>
    <property type="molecule type" value="Genomic_DNA"/>
</dbReference>
<keyword evidence="1" id="KW-0732">Signal</keyword>
<protein>
    <submittedName>
        <fullName evidence="2">Uncharacterized protein</fullName>
    </submittedName>
</protein>
<dbReference type="AlphaFoldDB" id="A0AAW5QTA8"/>
<evidence type="ECO:0000313" key="2">
    <source>
        <dbReference type="EMBL" id="MCT8971346.1"/>
    </source>
</evidence>
<reference evidence="2 3" key="1">
    <citation type="submission" date="2022-04" db="EMBL/GenBank/DDBJ databases">
        <authorList>
            <person name="Ye Y.-Q."/>
            <person name="Du Z.-J."/>
        </authorList>
    </citation>
    <scope>NUCLEOTIDE SEQUENCE [LARGE SCALE GENOMIC DNA]</scope>
    <source>
        <strain evidence="2 3">A6E488</strain>
    </source>
</reference>
<evidence type="ECO:0000313" key="3">
    <source>
        <dbReference type="Proteomes" id="UP001320898"/>
    </source>
</evidence>
<feature type="signal peptide" evidence="1">
    <location>
        <begin position="1"/>
        <end position="23"/>
    </location>
</feature>
<organism evidence="2 3">
    <name type="scientific">Microbaculum marinisediminis</name>
    <dbReference type="NCBI Taxonomy" id="2931392"/>
    <lineage>
        <taxon>Bacteria</taxon>
        <taxon>Pseudomonadati</taxon>
        <taxon>Pseudomonadota</taxon>
        <taxon>Alphaproteobacteria</taxon>
        <taxon>Hyphomicrobiales</taxon>
        <taxon>Tepidamorphaceae</taxon>
        <taxon>Microbaculum</taxon>
    </lineage>
</organism>
<dbReference type="RefSeq" id="WP_261614909.1">
    <property type="nucleotide sequence ID" value="NZ_JALIDZ010000002.1"/>
</dbReference>
<proteinExistence type="predicted"/>
<evidence type="ECO:0000256" key="1">
    <source>
        <dbReference type="SAM" id="SignalP"/>
    </source>
</evidence>
<sequence>MKHIHTISLALALLLPSATAAMADSSVPGNVLFNGTTATTAVRSETGWCAVAAGPSTFENEGSNAVNLSLDAVSYLTEDAFYEVSGMARLKFKTATTGTVRFDFAGDLPKGVRQPTFSNYKERYSRRAGRLKTSFQLNFPDCSVQVKAIYRD</sequence>
<comment type="caution">
    <text evidence="2">The sequence shown here is derived from an EMBL/GenBank/DDBJ whole genome shotgun (WGS) entry which is preliminary data.</text>
</comment>
<gene>
    <name evidence="2" type="ORF">MUB46_05670</name>
</gene>
<accession>A0AAW5QTA8</accession>
<feature type="chain" id="PRO_5043543309" evidence="1">
    <location>
        <begin position="24"/>
        <end position="152"/>
    </location>
</feature>
<keyword evidence="3" id="KW-1185">Reference proteome</keyword>